<reference evidence="3" key="2">
    <citation type="submission" date="2020-10" db="UniProtKB">
        <authorList>
            <consortium name="WormBaseParasite"/>
        </authorList>
    </citation>
    <scope>IDENTIFICATION</scope>
</reference>
<dbReference type="AlphaFoldDB" id="A0A7E4VCJ7"/>
<sequence>MATPAMRVQVLLVFFLVLAAYEVLAEDNYPCGTVVVFSIDASTNSDNDLVNQQISKISSFIQNWHLGFEAVRVGLPLPIGAKNGGIAQLVSDKLAVDDAIQSVRQNLGSAFQTTTLSAHLDTLANNYFWSEQPLRDVLYNFVIFTGSTSPIEIQNAARKRIDIIDSHNAQVVIVPLNFNYTSDFQELQTGGIINFNDTIFYDKVTSTVCQGHVIQGDGDPTPAPLPAYPGVVDIIVQFSSVNCPDDELLLTQLQSIYDLTKNYTFRPTAVGAAIPEIIGMKIGQSNETYYDLHDFISTFNQIDAYDTNPVYCDSSYTKLTSVLPTIGQMLNIRPNASAVVLIFSESRDANDIALAGSYRQKTFDSTNLKFVPINVGDALSLDALATSGKEIRLGDTDFADQVSNALKNVPVYIPPATGY</sequence>
<dbReference type="InterPro" id="IPR036465">
    <property type="entry name" value="vWFA_dom_sf"/>
</dbReference>
<dbReference type="Proteomes" id="UP000492821">
    <property type="component" value="Unassembled WGS sequence"/>
</dbReference>
<feature type="signal peptide" evidence="1">
    <location>
        <begin position="1"/>
        <end position="25"/>
    </location>
</feature>
<keyword evidence="1" id="KW-0732">Signal</keyword>
<evidence type="ECO:0000313" key="3">
    <source>
        <dbReference type="WBParaSite" id="Pan_g19350.t1"/>
    </source>
</evidence>
<dbReference type="WBParaSite" id="Pan_g19350.t1">
    <property type="protein sequence ID" value="Pan_g19350.t1"/>
    <property type="gene ID" value="Pan_g19350"/>
</dbReference>
<accession>A0A7E4VCJ7</accession>
<dbReference type="SUPFAM" id="SSF53300">
    <property type="entry name" value="vWA-like"/>
    <property type="match status" value="1"/>
</dbReference>
<keyword evidence="2" id="KW-1185">Reference proteome</keyword>
<name>A0A7E4VCJ7_PANRE</name>
<evidence type="ECO:0000313" key="2">
    <source>
        <dbReference type="Proteomes" id="UP000492821"/>
    </source>
</evidence>
<protein>
    <submittedName>
        <fullName evidence="3">VWFA domain-containing protein</fullName>
    </submittedName>
</protein>
<feature type="chain" id="PRO_5028978948" evidence="1">
    <location>
        <begin position="26"/>
        <end position="419"/>
    </location>
</feature>
<proteinExistence type="predicted"/>
<organism evidence="2 3">
    <name type="scientific">Panagrellus redivivus</name>
    <name type="common">Microworm</name>
    <dbReference type="NCBI Taxonomy" id="6233"/>
    <lineage>
        <taxon>Eukaryota</taxon>
        <taxon>Metazoa</taxon>
        <taxon>Ecdysozoa</taxon>
        <taxon>Nematoda</taxon>
        <taxon>Chromadorea</taxon>
        <taxon>Rhabditida</taxon>
        <taxon>Tylenchina</taxon>
        <taxon>Panagrolaimomorpha</taxon>
        <taxon>Panagrolaimoidea</taxon>
        <taxon>Panagrolaimidae</taxon>
        <taxon>Panagrellus</taxon>
    </lineage>
</organism>
<reference evidence="2" key="1">
    <citation type="journal article" date="2013" name="Genetics">
        <title>The draft genome and transcriptome of Panagrellus redivivus are shaped by the harsh demands of a free-living lifestyle.</title>
        <authorList>
            <person name="Srinivasan J."/>
            <person name="Dillman A.R."/>
            <person name="Macchietto M.G."/>
            <person name="Heikkinen L."/>
            <person name="Lakso M."/>
            <person name="Fracchia K.M."/>
            <person name="Antoshechkin I."/>
            <person name="Mortazavi A."/>
            <person name="Wong G."/>
            <person name="Sternberg P.W."/>
        </authorList>
    </citation>
    <scope>NUCLEOTIDE SEQUENCE [LARGE SCALE GENOMIC DNA]</scope>
    <source>
        <strain evidence="2">MT8872</strain>
    </source>
</reference>
<evidence type="ECO:0000256" key="1">
    <source>
        <dbReference type="SAM" id="SignalP"/>
    </source>
</evidence>